<dbReference type="Proteomes" id="UP000255334">
    <property type="component" value="Unassembled WGS sequence"/>
</dbReference>
<keyword evidence="3" id="KW-1185">Reference proteome</keyword>
<evidence type="ECO:0000313" key="3">
    <source>
        <dbReference type="Proteomes" id="UP000255334"/>
    </source>
</evidence>
<evidence type="ECO:0000313" key="2">
    <source>
        <dbReference type="EMBL" id="RDS86114.1"/>
    </source>
</evidence>
<evidence type="ECO:0000256" key="1">
    <source>
        <dbReference type="SAM" id="MobiDB-lite"/>
    </source>
</evidence>
<feature type="region of interest" description="Disordered" evidence="1">
    <location>
        <begin position="1"/>
        <end position="20"/>
    </location>
</feature>
<sequence>MGLAAGTGIKTKATGTPKKSTAIATKKRSISAIRNLSAKAYGIEIKWLTKHHFKRPDFSTAKKQAARIETVLATNDVSYLKANLQTADLAAPHRVPYARLRDAILNETNIKSITRMADALFEASKHCEGAFSQVAKSALSITNAERTYYAKLASLYKKTRLSAQKALADLVANWKLPNISAIKGKAKLLLIQELNNLASNAPGSGPDSKVNAIVSDRIHLHITDAVTEPLTPRSSAARIAFPNDRVATTYKKSKIVSVTGELPTDPIGLGAVADDVSVAGTVFRGALFVDQFQRVFKPKNHLTAQTGTFSYDWVEVK</sequence>
<dbReference type="RefSeq" id="WP_115476365.1">
    <property type="nucleotide sequence ID" value="NZ_QRBF01000001.1"/>
</dbReference>
<dbReference type="OrthoDB" id="9255939at2"/>
<proteinExistence type="predicted"/>
<accession>A0A370XCF5</accession>
<organism evidence="2 3">
    <name type="scientific">Dyella psychrodurans</name>
    <dbReference type="NCBI Taxonomy" id="1927960"/>
    <lineage>
        <taxon>Bacteria</taxon>
        <taxon>Pseudomonadati</taxon>
        <taxon>Pseudomonadota</taxon>
        <taxon>Gammaproteobacteria</taxon>
        <taxon>Lysobacterales</taxon>
        <taxon>Rhodanobacteraceae</taxon>
        <taxon>Dyella</taxon>
    </lineage>
</organism>
<comment type="caution">
    <text evidence="2">The sequence shown here is derived from an EMBL/GenBank/DDBJ whole genome shotgun (WGS) entry which is preliminary data.</text>
</comment>
<dbReference type="AlphaFoldDB" id="A0A370XCF5"/>
<feature type="compositionally biased region" description="Low complexity" evidence="1">
    <location>
        <begin position="1"/>
        <end position="19"/>
    </location>
</feature>
<protein>
    <submittedName>
        <fullName evidence="2">Uncharacterized protein</fullName>
    </submittedName>
</protein>
<name>A0A370XCF5_9GAMM</name>
<reference evidence="2 3" key="1">
    <citation type="submission" date="2018-07" db="EMBL/GenBank/DDBJ databases">
        <title>Dyella monticola sp. nov. and Dyella psychrodurans sp. nov. isolated from monsoon evergreen broad-leaved forest soil of Dinghu Mountain, China.</title>
        <authorList>
            <person name="Gao Z."/>
            <person name="Qiu L."/>
        </authorList>
    </citation>
    <scope>NUCLEOTIDE SEQUENCE [LARGE SCALE GENOMIC DNA]</scope>
    <source>
        <strain evidence="2 3">4MSK11</strain>
    </source>
</reference>
<gene>
    <name evidence="2" type="ORF">DWU99_02255</name>
</gene>
<dbReference type="EMBL" id="QRBF01000001">
    <property type="protein sequence ID" value="RDS86114.1"/>
    <property type="molecule type" value="Genomic_DNA"/>
</dbReference>